<dbReference type="EMBL" id="DVMM01000205">
    <property type="protein sequence ID" value="HIU30457.1"/>
    <property type="molecule type" value="Genomic_DNA"/>
</dbReference>
<name>A0A9D1LBM2_9CLOT</name>
<dbReference type="AlphaFoldDB" id="A0A9D1LBM2"/>
<sequence length="386" mass="41747">MKRKVIASLLVAVMAFASVLPSLAAVPELPEAFNEAYSTDFEGYEGVLPDDFYTYFNTYDVKPENVVTEGDNTYYNGTFPSGSYVYSMYEVVDYRVEFDIKTAIPGKVEENAYKSALALHVPADSVGMVIEPDNEDADLTSFLGAAGVFIYFFDNILEVGVHTNKNGGTAGPINGEATTGVVENAEDRMLGAYTVSYQFQMPEGVNFTEFTSVCVQEENGEIAVYVEDNLVCTIAMSEPDEVTTHWNESYWDTSLAGQELFSGESYRKVEIKDAEGTVVATVDEAVVPVTGLFAFINRANNFGLDNLTVYEKVEESTPAPEQPTSETDATPEAGGTPAAEKTPAATNGGAEDAGSGNGWMIYVLIGAIAVVVIIFVVVIVRSKKKK</sequence>
<proteinExistence type="predicted"/>
<feature type="signal peptide" evidence="3">
    <location>
        <begin position="1"/>
        <end position="24"/>
    </location>
</feature>
<evidence type="ECO:0000256" key="3">
    <source>
        <dbReference type="SAM" id="SignalP"/>
    </source>
</evidence>
<protein>
    <submittedName>
        <fullName evidence="4">Uncharacterized protein</fullName>
    </submittedName>
</protein>
<keyword evidence="3" id="KW-0732">Signal</keyword>
<evidence type="ECO:0000256" key="1">
    <source>
        <dbReference type="SAM" id="MobiDB-lite"/>
    </source>
</evidence>
<keyword evidence="2" id="KW-0812">Transmembrane</keyword>
<feature type="transmembrane region" description="Helical" evidence="2">
    <location>
        <begin position="359"/>
        <end position="380"/>
    </location>
</feature>
<reference evidence="4" key="1">
    <citation type="submission" date="2020-10" db="EMBL/GenBank/DDBJ databases">
        <authorList>
            <person name="Gilroy R."/>
        </authorList>
    </citation>
    <scope>NUCLEOTIDE SEQUENCE</scope>
    <source>
        <strain evidence="4">CHK195-4489</strain>
    </source>
</reference>
<organism evidence="4 5">
    <name type="scientific">Candidatus Egerieisoma faecipullorum</name>
    <dbReference type="NCBI Taxonomy" id="2840963"/>
    <lineage>
        <taxon>Bacteria</taxon>
        <taxon>Bacillati</taxon>
        <taxon>Bacillota</taxon>
        <taxon>Clostridia</taxon>
        <taxon>Eubacteriales</taxon>
        <taxon>Clostridiaceae</taxon>
        <taxon>Clostridiaceae incertae sedis</taxon>
        <taxon>Candidatus Egerieisoma</taxon>
    </lineage>
</organism>
<reference evidence="4" key="2">
    <citation type="journal article" date="2021" name="PeerJ">
        <title>Extensive microbial diversity within the chicken gut microbiome revealed by metagenomics and culture.</title>
        <authorList>
            <person name="Gilroy R."/>
            <person name="Ravi A."/>
            <person name="Getino M."/>
            <person name="Pursley I."/>
            <person name="Horton D.L."/>
            <person name="Alikhan N.F."/>
            <person name="Baker D."/>
            <person name="Gharbi K."/>
            <person name="Hall N."/>
            <person name="Watson M."/>
            <person name="Adriaenssens E.M."/>
            <person name="Foster-Nyarko E."/>
            <person name="Jarju S."/>
            <person name="Secka A."/>
            <person name="Antonio M."/>
            <person name="Oren A."/>
            <person name="Chaudhuri R.R."/>
            <person name="La Ragione R."/>
            <person name="Hildebrand F."/>
            <person name="Pallen M.J."/>
        </authorList>
    </citation>
    <scope>NUCLEOTIDE SEQUENCE</scope>
    <source>
        <strain evidence="4">CHK195-4489</strain>
    </source>
</reference>
<feature type="chain" id="PRO_5038395367" evidence="3">
    <location>
        <begin position="25"/>
        <end position="386"/>
    </location>
</feature>
<dbReference type="Proteomes" id="UP000824089">
    <property type="component" value="Unassembled WGS sequence"/>
</dbReference>
<keyword evidence="2" id="KW-0472">Membrane</keyword>
<accession>A0A9D1LBM2</accession>
<feature type="region of interest" description="Disordered" evidence="1">
    <location>
        <begin position="313"/>
        <end position="350"/>
    </location>
</feature>
<keyword evidence="2" id="KW-1133">Transmembrane helix</keyword>
<evidence type="ECO:0000313" key="5">
    <source>
        <dbReference type="Proteomes" id="UP000824089"/>
    </source>
</evidence>
<gene>
    <name evidence="4" type="ORF">IAD50_09215</name>
</gene>
<comment type="caution">
    <text evidence="4">The sequence shown here is derived from an EMBL/GenBank/DDBJ whole genome shotgun (WGS) entry which is preliminary data.</text>
</comment>
<evidence type="ECO:0000256" key="2">
    <source>
        <dbReference type="SAM" id="Phobius"/>
    </source>
</evidence>
<evidence type="ECO:0000313" key="4">
    <source>
        <dbReference type="EMBL" id="HIU30457.1"/>
    </source>
</evidence>